<feature type="region of interest" description="Disordered" evidence="1">
    <location>
        <begin position="1"/>
        <end position="71"/>
    </location>
</feature>
<feature type="compositionally biased region" description="Polar residues" evidence="1">
    <location>
        <begin position="20"/>
        <end position="48"/>
    </location>
</feature>
<sequence>MSLNGGDPRTYKKMSDHSANDTVKNDYQQETSLTSTTANTNDSAHRINTFSSSSTTETSNQSVNDQKRSFS</sequence>
<organism evidence="2 3">
    <name type="scientific">Adineta ricciae</name>
    <name type="common">Rotifer</name>
    <dbReference type="NCBI Taxonomy" id="249248"/>
    <lineage>
        <taxon>Eukaryota</taxon>
        <taxon>Metazoa</taxon>
        <taxon>Spiralia</taxon>
        <taxon>Gnathifera</taxon>
        <taxon>Rotifera</taxon>
        <taxon>Eurotatoria</taxon>
        <taxon>Bdelloidea</taxon>
        <taxon>Adinetida</taxon>
        <taxon>Adinetidae</taxon>
        <taxon>Adineta</taxon>
    </lineage>
</organism>
<comment type="caution">
    <text evidence="2">The sequence shown here is derived from an EMBL/GenBank/DDBJ whole genome shotgun (WGS) entry which is preliminary data.</text>
</comment>
<dbReference type="Proteomes" id="UP000663852">
    <property type="component" value="Unassembled WGS sequence"/>
</dbReference>
<evidence type="ECO:0000256" key="1">
    <source>
        <dbReference type="SAM" id="MobiDB-lite"/>
    </source>
</evidence>
<feature type="compositionally biased region" description="Basic and acidic residues" evidence="1">
    <location>
        <begin position="9"/>
        <end position="19"/>
    </location>
</feature>
<reference evidence="2" key="1">
    <citation type="submission" date="2021-02" db="EMBL/GenBank/DDBJ databases">
        <authorList>
            <person name="Nowell W R."/>
        </authorList>
    </citation>
    <scope>NUCLEOTIDE SEQUENCE</scope>
</reference>
<name>A0A814A1U8_ADIRI</name>
<protein>
    <submittedName>
        <fullName evidence="2">Uncharacterized protein</fullName>
    </submittedName>
</protein>
<evidence type="ECO:0000313" key="3">
    <source>
        <dbReference type="Proteomes" id="UP000663852"/>
    </source>
</evidence>
<gene>
    <name evidence="2" type="ORF">EDS130_LOCUS10099</name>
</gene>
<dbReference type="AlphaFoldDB" id="A0A814A1U8"/>
<feature type="compositionally biased region" description="Low complexity" evidence="1">
    <location>
        <begin position="49"/>
        <end position="62"/>
    </location>
</feature>
<dbReference type="EMBL" id="CAJNOJ010000034">
    <property type="protein sequence ID" value="CAF0907522.1"/>
    <property type="molecule type" value="Genomic_DNA"/>
</dbReference>
<accession>A0A814A1U8</accession>
<proteinExistence type="predicted"/>
<evidence type="ECO:0000313" key="2">
    <source>
        <dbReference type="EMBL" id="CAF0907522.1"/>
    </source>
</evidence>